<organism evidence="2 3">
    <name type="scientific">Streptomyces galilaeus</name>
    <dbReference type="NCBI Taxonomy" id="33899"/>
    <lineage>
        <taxon>Bacteria</taxon>
        <taxon>Bacillati</taxon>
        <taxon>Actinomycetota</taxon>
        <taxon>Actinomycetes</taxon>
        <taxon>Kitasatosporales</taxon>
        <taxon>Streptomycetaceae</taxon>
        <taxon>Streptomyces</taxon>
    </lineage>
</organism>
<feature type="compositionally biased region" description="Basic residues" evidence="1">
    <location>
        <begin position="13"/>
        <end position="23"/>
    </location>
</feature>
<sequence>MATGGPLWPGAPRRPRTARRPGPIRRPAAARWPGAARRLGTALGAGVLVTACAGSGGAGAPSTAPPSATPPEVLCARIVAHWSREVLDGGTYGDYQSMGLSNGQYDILRSVVDDARAAKKREGAGAAYELIDRRSRAGCAARYRSGGPDKGPWR</sequence>
<accession>A0ABW9IK11</accession>
<feature type="region of interest" description="Disordered" evidence="1">
    <location>
        <begin position="1"/>
        <end position="31"/>
    </location>
</feature>
<evidence type="ECO:0008006" key="4">
    <source>
        <dbReference type="Google" id="ProtNLM"/>
    </source>
</evidence>
<name>A0ABW9IK11_STRGJ</name>
<dbReference type="EMBL" id="JBJVNE010000009">
    <property type="protein sequence ID" value="MFM9648472.1"/>
    <property type="molecule type" value="Genomic_DNA"/>
</dbReference>
<comment type="caution">
    <text evidence="2">The sequence shown here is derived from an EMBL/GenBank/DDBJ whole genome shotgun (WGS) entry which is preliminary data.</text>
</comment>
<evidence type="ECO:0000313" key="3">
    <source>
        <dbReference type="Proteomes" id="UP001631993"/>
    </source>
</evidence>
<protein>
    <recommendedName>
        <fullName evidence="4">Lipoprotein</fullName>
    </recommendedName>
</protein>
<proteinExistence type="predicted"/>
<evidence type="ECO:0000256" key="1">
    <source>
        <dbReference type="SAM" id="MobiDB-lite"/>
    </source>
</evidence>
<dbReference type="Proteomes" id="UP001631993">
    <property type="component" value="Unassembled WGS sequence"/>
</dbReference>
<gene>
    <name evidence="2" type="ORF">ACKI1S_20215</name>
</gene>
<evidence type="ECO:0000313" key="2">
    <source>
        <dbReference type="EMBL" id="MFM9648472.1"/>
    </source>
</evidence>
<dbReference type="RefSeq" id="WP_369277993.1">
    <property type="nucleotide sequence ID" value="NZ_JBJVMW010000019.1"/>
</dbReference>
<reference evidence="2 3" key="1">
    <citation type="submission" date="2024-12" db="EMBL/GenBank/DDBJ databases">
        <title>Forecasting of Potato common scab and diversities of Pathogenic streptomyces spp. in china.</title>
        <authorList>
            <person name="Handique U."/>
            <person name="Wu J."/>
        </authorList>
    </citation>
    <scope>NUCLEOTIDE SEQUENCE [LARGE SCALE GENOMIC DNA]</scope>
    <source>
        <strain evidence="2 3">ZRIMU1585</strain>
    </source>
</reference>
<keyword evidence="3" id="KW-1185">Reference proteome</keyword>